<reference evidence="1 2" key="2">
    <citation type="journal article" date="2021" name="Genomics">
        <title>High-quality reference genome for Clonorchis sinensis.</title>
        <authorList>
            <person name="Young N.D."/>
            <person name="Stroehlein A.J."/>
            <person name="Kinkar L."/>
            <person name="Wang T."/>
            <person name="Sohn W.M."/>
            <person name="Chang B.C.H."/>
            <person name="Kaur P."/>
            <person name="Weisz D."/>
            <person name="Dudchenko O."/>
            <person name="Aiden E.L."/>
            <person name="Korhonen P.K."/>
            <person name="Gasser R.B."/>
        </authorList>
    </citation>
    <scope>NUCLEOTIDE SEQUENCE [LARGE SCALE GENOMIC DNA]</scope>
    <source>
        <strain evidence="1">Cs-k2</strain>
    </source>
</reference>
<evidence type="ECO:0000313" key="2">
    <source>
        <dbReference type="Proteomes" id="UP000286415"/>
    </source>
</evidence>
<proteinExistence type="predicted"/>
<dbReference type="EMBL" id="NIRI02000056">
    <property type="protein sequence ID" value="KAG5445665.1"/>
    <property type="molecule type" value="Genomic_DNA"/>
</dbReference>
<keyword evidence="2" id="KW-1185">Reference proteome</keyword>
<accession>A0A3R7GU20</accession>
<sequence length="119" mass="13541">MNKHTRVGSLYKILNRIVAISRKRIKKLINPKSKDRFSELQHKTPENRWNEDYQMIERNLSNSSLRPVVWLQTSRHQSRLGQPGNIPALVIPSGGTAARHREGVTADGLKCDISCIIVT</sequence>
<gene>
    <name evidence="1" type="ORF">CSKR_111203</name>
</gene>
<dbReference type="AlphaFoldDB" id="A0A3R7GU20"/>
<reference evidence="1 2" key="1">
    <citation type="journal article" date="2018" name="Biotechnol. Adv.">
        <title>Improved genomic resources and new bioinformatic workflow for the carcinogenic parasite Clonorchis sinensis: Biotechnological implications.</title>
        <authorList>
            <person name="Wang D."/>
            <person name="Korhonen P.K."/>
            <person name="Gasser R.B."/>
            <person name="Young N.D."/>
        </authorList>
    </citation>
    <scope>NUCLEOTIDE SEQUENCE [LARGE SCALE GENOMIC DNA]</scope>
    <source>
        <strain evidence="1">Cs-k2</strain>
    </source>
</reference>
<name>A0A3R7GU20_CLOSI</name>
<comment type="caution">
    <text evidence="1">The sequence shown here is derived from an EMBL/GenBank/DDBJ whole genome shotgun (WGS) entry which is preliminary data.</text>
</comment>
<protein>
    <submittedName>
        <fullName evidence="1">Uncharacterized protein</fullName>
    </submittedName>
</protein>
<evidence type="ECO:0000313" key="1">
    <source>
        <dbReference type="EMBL" id="KAG5445665.1"/>
    </source>
</evidence>
<dbReference type="Proteomes" id="UP000286415">
    <property type="component" value="Unassembled WGS sequence"/>
</dbReference>
<organism evidence="1 2">
    <name type="scientific">Clonorchis sinensis</name>
    <name type="common">Chinese liver fluke</name>
    <dbReference type="NCBI Taxonomy" id="79923"/>
    <lineage>
        <taxon>Eukaryota</taxon>
        <taxon>Metazoa</taxon>
        <taxon>Spiralia</taxon>
        <taxon>Lophotrochozoa</taxon>
        <taxon>Platyhelminthes</taxon>
        <taxon>Trematoda</taxon>
        <taxon>Digenea</taxon>
        <taxon>Opisthorchiida</taxon>
        <taxon>Opisthorchiata</taxon>
        <taxon>Opisthorchiidae</taxon>
        <taxon>Clonorchis</taxon>
    </lineage>
</organism>
<dbReference type="InParanoid" id="A0A3R7GU20"/>